<dbReference type="SMART" id="SM00283">
    <property type="entry name" value="MA"/>
    <property type="match status" value="1"/>
</dbReference>
<organism evidence="8 9">
    <name type="scientific">Ramlibacter montanisoli</name>
    <dbReference type="NCBI Taxonomy" id="2732512"/>
    <lineage>
        <taxon>Bacteria</taxon>
        <taxon>Pseudomonadati</taxon>
        <taxon>Pseudomonadota</taxon>
        <taxon>Betaproteobacteria</taxon>
        <taxon>Burkholderiales</taxon>
        <taxon>Comamonadaceae</taxon>
        <taxon>Ramlibacter</taxon>
    </lineage>
</organism>
<dbReference type="PANTHER" id="PTHR43531:SF14">
    <property type="entry name" value="METHYL-ACCEPTING CHEMOTAXIS PROTEIN I-RELATED"/>
    <property type="match status" value="1"/>
</dbReference>
<dbReference type="Pfam" id="PF00672">
    <property type="entry name" value="HAMP"/>
    <property type="match status" value="1"/>
</dbReference>
<sequence>MLSNLKISARLFLLVAILLAALAGMGAYALYALQQSEARNAASLELSRKLMHAVDSARASEVEFKIQVQEFKNILLRGHTASDYDRHLAAFQKRRDQTVRELGATRAVMAALGLPADSVDQAARMHAEISAQYLESLKKFSQVDVESGQVVDSIVRGKDRPLEQKMDAIVLTLENFAQQESARIEAQGAAESRRVMLGMAAALAAMLLFAIVLGVRVTRSISGPIRQAAAAAERVAAGDLTQQLQARGSDEAAQMIRALARMTDNLRTLVGDVAQGARAVAGSSAQIADGSVDLSQRTEEQASTLQETASSMEELTATVVRNADTARQASQLAVDASEIARRGGEVVGQVVATMDGISASSSRIADIIGVIDGIAFQTNILALNAAVEAARAGEQGRGFAVVAAEVRGLAQRSAGAAREIKALIAASVDQVGAGARQVDAAGRTMQQVVDSVRKVSDLIAEIAAASQEQSSGIEQVNLGVAQMDQVVQHNAALVQEAAAATEAMKARADALLQLVARFRVSSGAVAAVPHAAADARGSYIPRLSAS</sequence>
<keyword evidence="5" id="KW-0472">Membrane</keyword>
<reference evidence="8 9" key="2">
    <citation type="submission" date="2020-06" db="EMBL/GenBank/DDBJ databases">
        <title>Ramlibacter rhizophilus sp. nov., isolated from rhizosphere soil of national flower Mugunghwa from South Korea.</title>
        <authorList>
            <person name="Zheng-Fei Y."/>
            <person name="Huan T."/>
        </authorList>
    </citation>
    <scope>NUCLEOTIDE SEQUENCE [LARGE SCALE GENOMIC DNA]</scope>
    <source>
        <strain evidence="8 9">B156</strain>
    </source>
</reference>
<evidence type="ECO:0000256" key="5">
    <source>
        <dbReference type="SAM" id="Phobius"/>
    </source>
</evidence>
<dbReference type="PROSITE" id="PS50885">
    <property type="entry name" value="HAMP"/>
    <property type="match status" value="1"/>
</dbReference>
<feature type="transmembrane region" description="Helical" evidence="5">
    <location>
        <begin position="195"/>
        <end position="217"/>
    </location>
</feature>
<dbReference type="PRINTS" id="PR00260">
    <property type="entry name" value="CHEMTRNSDUCR"/>
</dbReference>
<gene>
    <name evidence="8" type="ORF">HK415_03980</name>
</gene>
<evidence type="ECO:0000256" key="3">
    <source>
        <dbReference type="ARBA" id="ARBA00029447"/>
    </source>
</evidence>
<dbReference type="Pfam" id="PF00015">
    <property type="entry name" value="MCPsignal"/>
    <property type="match status" value="1"/>
</dbReference>
<comment type="subcellular location">
    <subcellularLocation>
        <location evidence="1">Membrane</location>
    </subcellularLocation>
</comment>
<feature type="domain" description="HAMP" evidence="7">
    <location>
        <begin position="219"/>
        <end position="271"/>
    </location>
</feature>
<evidence type="ECO:0000256" key="1">
    <source>
        <dbReference type="ARBA" id="ARBA00004370"/>
    </source>
</evidence>
<evidence type="ECO:0000256" key="2">
    <source>
        <dbReference type="ARBA" id="ARBA00022481"/>
    </source>
</evidence>
<dbReference type="InterPro" id="IPR003660">
    <property type="entry name" value="HAMP_dom"/>
</dbReference>
<dbReference type="InterPro" id="IPR004090">
    <property type="entry name" value="Chemotax_Me-accpt_rcpt"/>
</dbReference>
<keyword evidence="4" id="KW-0807">Transducer</keyword>
<accession>A0A849KCM8</accession>
<dbReference type="Proteomes" id="UP000552954">
    <property type="component" value="Unassembled WGS sequence"/>
</dbReference>
<feature type="domain" description="Methyl-accepting transducer" evidence="6">
    <location>
        <begin position="276"/>
        <end position="505"/>
    </location>
</feature>
<dbReference type="PANTHER" id="PTHR43531">
    <property type="entry name" value="PROTEIN ICFG"/>
    <property type="match status" value="1"/>
</dbReference>
<keyword evidence="2" id="KW-0488">Methylation</keyword>
<dbReference type="RefSeq" id="WP_171556859.1">
    <property type="nucleotide sequence ID" value="NZ_JABFCS010000001.1"/>
</dbReference>
<evidence type="ECO:0000256" key="4">
    <source>
        <dbReference type="PROSITE-ProRule" id="PRU00284"/>
    </source>
</evidence>
<dbReference type="SUPFAM" id="SSF58104">
    <property type="entry name" value="Methyl-accepting chemotaxis protein (MCP) signaling domain"/>
    <property type="match status" value="1"/>
</dbReference>
<dbReference type="CDD" id="cd11386">
    <property type="entry name" value="MCP_signal"/>
    <property type="match status" value="1"/>
</dbReference>
<evidence type="ECO:0000313" key="8">
    <source>
        <dbReference type="EMBL" id="NNU42501.1"/>
    </source>
</evidence>
<dbReference type="SMART" id="SM00304">
    <property type="entry name" value="HAMP"/>
    <property type="match status" value="1"/>
</dbReference>
<dbReference type="GO" id="GO:0005886">
    <property type="term" value="C:plasma membrane"/>
    <property type="evidence" value="ECO:0007669"/>
    <property type="project" value="TreeGrafter"/>
</dbReference>
<protein>
    <submittedName>
        <fullName evidence="8">HAMP domain-containing protein</fullName>
    </submittedName>
</protein>
<dbReference type="GO" id="GO:0007165">
    <property type="term" value="P:signal transduction"/>
    <property type="evidence" value="ECO:0007669"/>
    <property type="project" value="UniProtKB-KW"/>
</dbReference>
<evidence type="ECO:0000259" key="7">
    <source>
        <dbReference type="PROSITE" id="PS50885"/>
    </source>
</evidence>
<keyword evidence="5" id="KW-0812">Transmembrane</keyword>
<dbReference type="InterPro" id="IPR051310">
    <property type="entry name" value="MCP_chemotaxis"/>
</dbReference>
<keyword evidence="5" id="KW-1133">Transmembrane helix</keyword>
<dbReference type="GO" id="GO:0006935">
    <property type="term" value="P:chemotaxis"/>
    <property type="evidence" value="ECO:0007669"/>
    <property type="project" value="InterPro"/>
</dbReference>
<dbReference type="GO" id="GO:0004888">
    <property type="term" value="F:transmembrane signaling receptor activity"/>
    <property type="evidence" value="ECO:0007669"/>
    <property type="project" value="InterPro"/>
</dbReference>
<keyword evidence="9" id="KW-1185">Reference proteome</keyword>
<dbReference type="FunFam" id="1.10.287.950:FF:000001">
    <property type="entry name" value="Methyl-accepting chemotaxis sensory transducer"/>
    <property type="match status" value="1"/>
</dbReference>
<dbReference type="AlphaFoldDB" id="A0A849KCM8"/>
<dbReference type="Gene3D" id="1.10.287.950">
    <property type="entry name" value="Methyl-accepting chemotaxis protein"/>
    <property type="match status" value="1"/>
</dbReference>
<dbReference type="CDD" id="cd06225">
    <property type="entry name" value="HAMP"/>
    <property type="match status" value="1"/>
</dbReference>
<dbReference type="InterPro" id="IPR004089">
    <property type="entry name" value="MCPsignal_dom"/>
</dbReference>
<evidence type="ECO:0000313" key="9">
    <source>
        <dbReference type="Proteomes" id="UP000552954"/>
    </source>
</evidence>
<proteinExistence type="inferred from homology"/>
<comment type="similarity">
    <text evidence="3">Belongs to the methyl-accepting chemotaxis (MCP) protein family.</text>
</comment>
<dbReference type="PROSITE" id="PS50111">
    <property type="entry name" value="CHEMOTAXIS_TRANSDUC_2"/>
    <property type="match status" value="1"/>
</dbReference>
<dbReference type="EMBL" id="JABFCS010000001">
    <property type="protein sequence ID" value="NNU42501.1"/>
    <property type="molecule type" value="Genomic_DNA"/>
</dbReference>
<comment type="caution">
    <text evidence="8">The sequence shown here is derived from an EMBL/GenBank/DDBJ whole genome shotgun (WGS) entry which is preliminary data.</text>
</comment>
<name>A0A849KCM8_9BURK</name>
<reference evidence="8 9" key="1">
    <citation type="submission" date="2020-05" db="EMBL/GenBank/DDBJ databases">
        <authorList>
            <person name="Khan S.A."/>
            <person name="Jeon C.O."/>
            <person name="Chun B.H."/>
        </authorList>
    </citation>
    <scope>NUCLEOTIDE SEQUENCE [LARGE SCALE GENOMIC DNA]</scope>
    <source>
        <strain evidence="8 9">B156</strain>
    </source>
</reference>
<evidence type="ECO:0000259" key="6">
    <source>
        <dbReference type="PROSITE" id="PS50111"/>
    </source>
</evidence>